<feature type="compositionally biased region" description="Acidic residues" evidence="11">
    <location>
        <begin position="1223"/>
        <end position="1249"/>
    </location>
</feature>
<evidence type="ECO:0000256" key="11">
    <source>
        <dbReference type="SAM" id="MobiDB-lite"/>
    </source>
</evidence>
<keyword evidence="8 10" id="KW-0687">Ribonucleoprotein</keyword>
<evidence type="ECO:0000313" key="14">
    <source>
        <dbReference type="Proteomes" id="UP001165083"/>
    </source>
</evidence>
<dbReference type="GO" id="GO:0003735">
    <property type="term" value="F:structural constituent of ribosome"/>
    <property type="evidence" value="ECO:0007669"/>
    <property type="project" value="InterPro"/>
</dbReference>
<keyword evidence="2" id="KW-0723">Serine/threonine-protein kinase</keyword>
<feature type="region of interest" description="Disordered" evidence="11">
    <location>
        <begin position="379"/>
        <end position="406"/>
    </location>
</feature>
<evidence type="ECO:0000256" key="2">
    <source>
        <dbReference type="ARBA" id="ARBA00022527"/>
    </source>
</evidence>
<dbReference type="SUPFAM" id="SSF56112">
    <property type="entry name" value="Protein kinase-like (PK-like)"/>
    <property type="match status" value="1"/>
</dbReference>
<dbReference type="GO" id="GO:0015935">
    <property type="term" value="C:small ribosomal subunit"/>
    <property type="evidence" value="ECO:0007669"/>
    <property type="project" value="UniProtKB-ARBA"/>
</dbReference>
<dbReference type="PROSITE" id="PS00107">
    <property type="entry name" value="PROTEIN_KINASE_ATP"/>
    <property type="match status" value="1"/>
</dbReference>
<evidence type="ECO:0000256" key="9">
    <source>
        <dbReference type="PROSITE-ProRule" id="PRU10141"/>
    </source>
</evidence>
<evidence type="ECO:0000313" key="13">
    <source>
        <dbReference type="EMBL" id="GMF15418.1"/>
    </source>
</evidence>
<dbReference type="InterPro" id="IPR020568">
    <property type="entry name" value="Ribosomal_Su5_D2-typ_SF"/>
</dbReference>
<keyword evidence="14" id="KW-1185">Reference proteome</keyword>
<dbReference type="Gene3D" id="3.30.200.20">
    <property type="entry name" value="Phosphorylase Kinase, domain 1"/>
    <property type="match status" value="1"/>
</dbReference>
<dbReference type="InterPro" id="IPR000719">
    <property type="entry name" value="Prot_kinase_dom"/>
</dbReference>
<organism evidence="13 14">
    <name type="scientific">Phytophthora lilii</name>
    <dbReference type="NCBI Taxonomy" id="2077276"/>
    <lineage>
        <taxon>Eukaryota</taxon>
        <taxon>Sar</taxon>
        <taxon>Stramenopiles</taxon>
        <taxon>Oomycota</taxon>
        <taxon>Peronosporomycetes</taxon>
        <taxon>Peronosporales</taxon>
        <taxon>Peronosporaceae</taxon>
        <taxon>Phytophthora</taxon>
    </lineage>
</organism>
<dbReference type="Gene3D" id="3.30.230.10">
    <property type="match status" value="1"/>
</dbReference>
<dbReference type="InterPro" id="IPR050117">
    <property type="entry name" value="MAPK"/>
</dbReference>
<keyword evidence="5" id="KW-0418">Kinase</keyword>
<keyword evidence="3" id="KW-0808">Transferase</keyword>
<evidence type="ECO:0000256" key="10">
    <source>
        <dbReference type="RuleBase" id="RU003815"/>
    </source>
</evidence>
<dbReference type="GO" id="GO:0006412">
    <property type="term" value="P:translation"/>
    <property type="evidence" value="ECO:0007669"/>
    <property type="project" value="InterPro"/>
</dbReference>
<name>A0A9W6TJI1_9STRA</name>
<evidence type="ECO:0000256" key="8">
    <source>
        <dbReference type="ARBA" id="ARBA00023274"/>
    </source>
</evidence>
<evidence type="ECO:0000256" key="5">
    <source>
        <dbReference type="ARBA" id="ARBA00022777"/>
    </source>
</evidence>
<dbReference type="SMART" id="SM00220">
    <property type="entry name" value="S_TKc"/>
    <property type="match status" value="1"/>
</dbReference>
<gene>
    <name evidence="13" type="ORF">Plil01_000529400</name>
</gene>
<feature type="domain" description="Protein kinase" evidence="12">
    <location>
        <begin position="851"/>
        <end position="1143"/>
    </location>
</feature>
<dbReference type="Gene3D" id="1.10.510.10">
    <property type="entry name" value="Transferase(Phosphotransferase) domain 1"/>
    <property type="match status" value="1"/>
</dbReference>
<dbReference type="GO" id="GO:0005737">
    <property type="term" value="C:cytoplasm"/>
    <property type="evidence" value="ECO:0007669"/>
    <property type="project" value="UniProtKB-ARBA"/>
</dbReference>
<dbReference type="Proteomes" id="UP001165083">
    <property type="component" value="Unassembled WGS sequence"/>
</dbReference>
<dbReference type="InterPro" id="IPR014721">
    <property type="entry name" value="Ribsml_uS5_D2-typ_fold_subgr"/>
</dbReference>
<sequence length="1473" mass="164422">MFSDSKDIGAATVPLPFTFLRESVAERLVDLATSVWNPMKYIEDDVTDRNQNESLPKGVPFVMPEEELKDTASRALPGGAAGAGERATAPEEEELMICYRRKWTPIRGYYLITFFKLLSLRAESANTCLHFPAGFFLFLCQIEYRARGNKFVCSCISGHQRQQPSTSSEAYDASQQLALQLFHAAQAGSGMSPLLGSPAHELLVTVEMPVHQHCEDARRQNAKSKIKKGKFGFSDRVSLVKAWDVEEVLGASAAPAGQAGSAASTPVAGAGPQTETGADAATATSPSSAAATADSESAFRFTLATQKGHQLHFRTNSEASKHVWLQFVANAIADHDLSGHMRPAVQRLRTNVADFYRGYEYFYAALCARVTADEGGVRMDVPSSPSATGPLTPGAGTSEDTDRSSLTLTLPSGKKPTASFIPVTPNQPLAKTNVNAPMDHVLLRLFSLLKSDVILRSNYLPMVPFEGKYRGFGGVLEYFTRLSQSVQVEQFIVESIQMEEDEDQDENPDFESHRRNRNRVVVISGRETMQVRYNQTTFMQQWTHKLHFKPADNGRISRWEIFGDVVASSVVFKTPGCTTNLTLPSLAERIRESVVGGYVVSINLYQITDVRSRELQGDELFVRCSLDTNEFEGVWHTEAQSRAAAPVEIPADSSGSELAPSWSYNYQQELFLQFDRLSRDDNTVLLIECCRNSNHEVVARTHVNLASFLNGSNGGSVSAGGTISSRLMGRRSRRKTGSNASRAGEVQSYVLSNDHQSFFGKLLLGLTISSMSHRSVSQRSSTSSFRDSYRDSFGSDDDCIGAASLASFDSPSARNSFRSFTKLTQQFSPPGEEVMHQFVINGVRYQLAEKYRMVKIVGKGTYGEVIAASDFVHGGTFAIKKLGQFLRHPKVALLALREIKLMSEIGTHPCLMGFHELQRPLDYEHFEDLYIIQPLMETDLCRIIHSKESLSDDQVQYFLYQMLCGIHYLHSADVLHRDLKPSNILVNSDCRIKICDFGLARHANDRDLAEGLSEYVVTRWYRAPELLLANAYTKAIDMWSIGCIFAELLGRRIMFPGTSYVDQLKVIVDVVGTPTTFSFCDNPVARRYAGRQFLIQNQQVPKVDWVQIFPEANPDGLDLLDRLLQFDPAKRITAAEALEHPYVSQWRDPQLEMPCHADVATKLTQFDYAQMSYDPQTLKDLLYQEVMKAQHPPPQQTIADDKRGDKKRPDAAKLFASPGDSDSGSDSDSDSESESGDEQEELLPIDEEGISTAERRRRLDAFLAHNAEFFDEERWGPEDGDKWFGFDGDMDAVTEEGVPTWLQSVRNMVSVEEERAQRAKSARIAFHEAKNKVVRVRKLDEKGRAYGTGRRKTSTARVWVKPTEKPFSGRIKVNKKDLVDYFVRDTHREDVLKPFSVVEQIGGFDVYCTVKGGGMTGQAGAVRHGIARALQNFDPEMRPALKKAGLLTRDPRMVERKKAGQAKARKKFQWVKR</sequence>
<dbReference type="GO" id="GO:0004674">
    <property type="term" value="F:protein serine/threonine kinase activity"/>
    <property type="evidence" value="ECO:0007669"/>
    <property type="project" value="UniProtKB-KW"/>
</dbReference>
<comment type="caution">
    <text evidence="13">The sequence shown here is derived from an EMBL/GenBank/DDBJ whole genome shotgun (WGS) entry which is preliminary data.</text>
</comment>
<feature type="compositionally biased region" description="Low complexity" evidence="11">
    <location>
        <begin position="254"/>
        <end position="264"/>
    </location>
</feature>
<dbReference type="PANTHER" id="PTHR24055">
    <property type="entry name" value="MITOGEN-ACTIVATED PROTEIN KINASE"/>
    <property type="match status" value="1"/>
</dbReference>
<feature type="region of interest" description="Disordered" evidence="11">
    <location>
        <begin position="1190"/>
        <end position="1250"/>
    </location>
</feature>
<feature type="compositionally biased region" description="Low complexity" evidence="11">
    <location>
        <begin position="278"/>
        <end position="289"/>
    </location>
</feature>
<dbReference type="PROSITE" id="PS00108">
    <property type="entry name" value="PROTEIN_KINASE_ST"/>
    <property type="match status" value="1"/>
</dbReference>
<feature type="compositionally biased region" description="Basic and acidic residues" evidence="11">
    <location>
        <begin position="1199"/>
        <end position="1211"/>
    </location>
</feature>
<feature type="binding site" evidence="9">
    <location>
        <position position="881"/>
    </location>
    <ligand>
        <name>ATP</name>
        <dbReference type="ChEBI" id="CHEBI:30616"/>
    </ligand>
</feature>
<keyword evidence="6 9" id="KW-0067">ATP-binding</keyword>
<dbReference type="EMBL" id="BSXW01000222">
    <property type="protein sequence ID" value="GMF15418.1"/>
    <property type="molecule type" value="Genomic_DNA"/>
</dbReference>
<dbReference type="GO" id="GO:0005524">
    <property type="term" value="F:ATP binding"/>
    <property type="evidence" value="ECO:0007669"/>
    <property type="project" value="UniProtKB-UniRule"/>
</dbReference>
<keyword evidence="4 9" id="KW-0547">Nucleotide-binding</keyword>
<dbReference type="FunFam" id="1.10.510.10:FF:000040">
    <property type="entry name" value="Mitogen-activated protein kinase"/>
    <property type="match status" value="1"/>
</dbReference>
<evidence type="ECO:0000256" key="4">
    <source>
        <dbReference type="ARBA" id="ARBA00022741"/>
    </source>
</evidence>
<evidence type="ECO:0000256" key="6">
    <source>
        <dbReference type="ARBA" id="ARBA00022840"/>
    </source>
</evidence>
<evidence type="ECO:0000256" key="3">
    <source>
        <dbReference type="ARBA" id="ARBA00022679"/>
    </source>
</evidence>
<dbReference type="PROSITE" id="PS00360">
    <property type="entry name" value="RIBOSOMAL_S9"/>
    <property type="match status" value="1"/>
</dbReference>
<dbReference type="InterPro" id="IPR008271">
    <property type="entry name" value="Ser/Thr_kinase_AS"/>
</dbReference>
<evidence type="ECO:0000256" key="1">
    <source>
        <dbReference type="ARBA" id="ARBA00005251"/>
    </source>
</evidence>
<dbReference type="Pfam" id="PF00380">
    <property type="entry name" value="Ribosomal_S9"/>
    <property type="match status" value="1"/>
</dbReference>
<keyword evidence="7 10" id="KW-0689">Ribosomal protein</keyword>
<dbReference type="FunFam" id="3.30.230.10:FF:000001">
    <property type="entry name" value="30S ribosomal protein S9"/>
    <property type="match status" value="1"/>
</dbReference>
<dbReference type="InterPro" id="IPR020574">
    <property type="entry name" value="Ribosomal_uS9_CS"/>
</dbReference>
<dbReference type="Pfam" id="PF00069">
    <property type="entry name" value="Pkinase"/>
    <property type="match status" value="1"/>
</dbReference>
<comment type="similarity">
    <text evidence="1 10">Belongs to the universal ribosomal protein uS9 family.</text>
</comment>
<dbReference type="CDD" id="cd07834">
    <property type="entry name" value="STKc_MAPK"/>
    <property type="match status" value="1"/>
</dbReference>
<evidence type="ECO:0000256" key="7">
    <source>
        <dbReference type="ARBA" id="ARBA00022980"/>
    </source>
</evidence>
<reference evidence="13" key="1">
    <citation type="submission" date="2023-04" db="EMBL/GenBank/DDBJ databases">
        <title>Phytophthora lilii NBRC 32176.</title>
        <authorList>
            <person name="Ichikawa N."/>
            <person name="Sato H."/>
            <person name="Tonouchi N."/>
        </authorList>
    </citation>
    <scope>NUCLEOTIDE SEQUENCE</scope>
    <source>
        <strain evidence="13">NBRC 32176</strain>
    </source>
</reference>
<dbReference type="PROSITE" id="PS50011">
    <property type="entry name" value="PROTEIN_KINASE_DOM"/>
    <property type="match status" value="1"/>
</dbReference>
<dbReference type="InterPro" id="IPR017441">
    <property type="entry name" value="Protein_kinase_ATP_BS"/>
</dbReference>
<dbReference type="SUPFAM" id="SSF54211">
    <property type="entry name" value="Ribosomal protein S5 domain 2-like"/>
    <property type="match status" value="1"/>
</dbReference>
<dbReference type="InterPro" id="IPR023035">
    <property type="entry name" value="Ribosomal_uS9_bac/plastid"/>
</dbReference>
<proteinExistence type="inferred from homology"/>
<feature type="region of interest" description="Disordered" evidence="11">
    <location>
        <begin position="254"/>
        <end position="289"/>
    </location>
</feature>
<dbReference type="NCBIfam" id="NF001099">
    <property type="entry name" value="PRK00132.1"/>
    <property type="match status" value="1"/>
</dbReference>
<protein>
    <submittedName>
        <fullName evidence="13">Unnamed protein product</fullName>
    </submittedName>
</protein>
<dbReference type="InterPro" id="IPR000754">
    <property type="entry name" value="Ribosomal_uS9"/>
</dbReference>
<dbReference type="HAMAP" id="MF_00532_B">
    <property type="entry name" value="Ribosomal_uS9_B"/>
    <property type="match status" value="1"/>
</dbReference>
<dbReference type="InterPro" id="IPR011009">
    <property type="entry name" value="Kinase-like_dom_sf"/>
</dbReference>
<accession>A0A9W6TJI1</accession>
<evidence type="ECO:0000259" key="12">
    <source>
        <dbReference type="PROSITE" id="PS50011"/>
    </source>
</evidence>
<dbReference type="OrthoDB" id="69374at2759"/>
<dbReference type="Gene3D" id="3.10.450.50">
    <property type="match status" value="1"/>
</dbReference>